<dbReference type="FunFam" id="1.10.3810.10:FF:000001">
    <property type="entry name" value="Penicillin-binding protein 1A"/>
    <property type="match status" value="1"/>
</dbReference>
<evidence type="ECO:0000256" key="4">
    <source>
        <dbReference type="ARBA" id="ARBA00022670"/>
    </source>
</evidence>
<feature type="domain" description="Penicillin-binding protein transpeptidase" evidence="15">
    <location>
        <begin position="344"/>
        <end position="583"/>
    </location>
</feature>
<dbReference type="InterPro" id="IPR036950">
    <property type="entry name" value="PBP_transglycosylase"/>
</dbReference>
<dbReference type="PANTHER" id="PTHR32282:SF33">
    <property type="entry name" value="PEPTIDOGLYCAN GLYCOSYLTRANSFERASE"/>
    <property type="match status" value="1"/>
</dbReference>
<evidence type="ECO:0000256" key="9">
    <source>
        <dbReference type="ARBA" id="ARBA00022984"/>
    </source>
</evidence>
<reference evidence="17" key="1">
    <citation type="submission" date="2020-02" db="EMBL/GenBank/DDBJ databases">
        <authorList>
            <person name="Meier V. D."/>
        </authorList>
    </citation>
    <scope>NUCLEOTIDE SEQUENCE</scope>
    <source>
        <strain evidence="17">AVDCRST_MAG81</strain>
    </source>
</reference>
<evidence type="ECO:0000256" key="8">
    <source>
        <dbReference type="ARBA" id="ARBA00022960"/>
    </source>
</evidence>
<comment type="similarity">
    <text evidence="1">In the C-terminal section; belongs to the transpeptidase family.</text>
</comment>
<dbReference type="InterPro" id="IPR023346">
    <property type="entry name" value="Lysozyme-like_dom_sf"/>
</dbReference>
<keyword evidence="5 17" id="KW-0328">Glycosyltransferase</keyword>
<keyword evidence="11" id="KW-0961">Cell wall biogenesis/degradation</keyword>
<dbReference type="InterPro" id="IPR001460">
    <property type="entry name" value="PCN-bd_Tpept"/>
</dbReference>
<evidence type="ECO:0000256" key="5">
    <source>
        <dbReference type="ARBA" id="ARBA00022676"/>
    </source>
</evidence>
<comment type="similarity">
    <text evidence="2">In the N-terminal section; belongs to the glycosyltransferase 51 family.</text>
</comment>
<organism evidence="17">
    <name type="scientific">uncultured Synechococcales cyanobacterium</name>
    <dbReference type="NCBI Taxonomy" id="1936017"/>
    <lineage>
        <taxon>Bacteria</taxon>
        <taxon>Bacillati</taxon>
        <taxon>Cyanobacteriota</taxon>
        <taxon>Cyanophyceae</taxon>
        <taxon>Synechococcales</taxon>
        <taxon>environmental samples</taxon>
    </lineage>
</organism>
<evidence type="ECO:0000256" key="14">
    <source>
        <dbReference type="SAM" id="Phobius"/>
    </source>
</evidence>
<dbReference type="Pfam" id="PF00912">
    <property type="entry name" value="Transgly"/>
    <property type="match status" value="1"/>
</dbReference>
<dbReference type="GO" id="GO:0009002">
    <property type="term" value="F:serine-type D-Ala-D-Ala carboxypeptidase activity"/>
    <property type="evidence" value="ECO:0007669"/>
    <property type="project" value="UniProtKB-EC"/>
</dbReference>
<protein>
    <submittedName>
        <fullName evidence="17">Multimodular transpeptidase-transglycosylase</fullName>
        <ecNumber evidence="17">2.4.1.129</ecNumber>
        <ecNumber evidence="17">3.4.-.-</ecNumber>
    </submittedName>
</protein>
<evidence type="ECO:0000256" key="2">
    <source>
        <dbReference type="ARBA" id="ARBA00007739"/>
    </source>
</evidence>
<dbReference type="InterPro" id="IPR001264">
    <property type="entry name" value="Glyco_trans_51"/>
</dbReference>
<name>A0A6J4VAD1_9CYAN</name>
<dbReference type="Gene3D" id="3.40.710.10">
    <property type="entry name" value="DD-peptidase/beta-lactamase superfamily"/>
    <property type="match status" value="1"/>
</dbReference>
<evidence type="ECO:0000259" key="15">
    <source>
        <dbReference type="Pfam" id="PF00905"/>
    </source>
</evidence>
<comment type="catalytic activity">
    <reaction evidence="13">
        <text>[GlcNAc-(1-&gt;4)-Mur2Ac(oyl-L-Ala-gamma-D-Glu-L-Lys-D-Ala-D-Ala)](n)-di-trans,octa-cis-undecaprenyl diphosphate + beta-D-GlcNAc-(1-&gt;4)-Mur2Ac(oyl-L-Ala-gamma-D-Glu-L-Lys-D-Ala-D-Ala)-di-trans,octa-cis-undecaprenyl diphosphate = [GlcNAc-(1-&gt;4)-Mur2Ac(oyl-L-Ala-gamma-D-Glu-L-Lys-D-Ala-D-Ala)](n+1)-di-trans,octa-cis-undecaprenyl diphosphate + di-trans,octa-cis-undecaprenyl diphosphate + H(+)</text>
        <dbReference type="Rhea" id="RHEA:23708"/>
        <dbReference type="Rhea" id="RHEA-COMP:9602"/>
        <dbReference type="Rhea" id="RHEA-COMP:9603"/>
        <dbReference type="ChEBI" id="CHEBI:15378"/>
        <dbReference type="ChEBI" id="CHEBI:58405"/>
        <dbReference type="ChEBI" id="CHEBI:60033"/>
        <dbReference type="ChEBI" id="CHEBI:78435"/>
        <dbReference type="EC" id="2.4.99.28"/>
    </reaction>
</comment>
<dbReference type="GO" id="GO:0008658">
    <property type="term" value="F:penicillin binding"/>
    <property type="evidence" value="ECO:0007669"/>
    <property type="project" value="InterPro"/>
</dbReference>
<dbReference type="GO" id="GO:0006508">
    <property type="term" value="P:proteolysis"/>
    <property type="evidence" value="ECO:0007669"/>
    <property type="project" value="UniProtKB-KW"/>
</dbReference>
<evidence type="ECO:0000256" key="6">
    <source>
        <dbReference type="ARBA" id="ARBA00022679"/>
    </source>
</evidence>
<gene>
    <name evidence="17" type="ORF">AVDCRST_MAG81-2119</name>
</gene>
<evidence type="ECO:0000256" key="12">
    <source>
        <dbReference type="ARBA" id="ARBA00034000"/>
    </source>
</evidence>
<keyword evidence="14" id="KW-1133">Transmembrane helix</keyword>
<feature type="domain" description="Glycosyl transferase family 51" evidence="16">
    <location>
        <begin position="77"/>
        <end position="253"/>
    </location>
</feature>
<dbReference type="EC" id="2.4.1.129" evidence="17"/>
<dbReference type="GO" id="GO:0008360">
    <property type="term" value="P:regulation of cell shape"/>
    <property type="evidence" value="ECO:0007669"/>
    <property type="project" value="UniProtKB-KW"/>
</dbReference>
<dbReference type="Gene3D" id="1.10.3810.10">
    <property type="entry name" value="Biosynthetic peptidoglycan transglycosylase-like"/>
    <property type="match status" value="1"/>
</dbReference>
<keyword evidence="6 17" id="KW-0808">Transferase</keyword>
<comment type="catalytic activity">
    <reaction evidence="12">
        <text>Preferential cleavage: (Ac)2-L-Lys-D-Ala-|-D-Ala. Also transpeptidation of peptidyl-alanyl moieties that are N-acyl substituents of D-alanine.</text>
        <dbReference type="EC" id="3.4.16.4"/>
    </reaction>
</comment>
<evidence type="ECO:0000256" key="1">
    <source>
        <dbReference type="ARBA" id="ARBA00007090"/>
    </source>
</evidence>
<keyword evidence="7 17" id="KW-0378">Hydrolase</keyword>
<accession>A0A6J4VAD1</accession>
<dbReference type="NCBIfam" id="TIGR02074">
    <property type="entry name" value="PBP_1a_fam"/>
    <property type="match status" value="1"/>
</dbReference>
<dbReference type="GO" id="GO:0008955">
    <property type="term" value="F:peptidoglycan glycosyltransferase activity"/>
    <property type="evidence" value="ECO:0007669"/>
    <property type="project" value="UniProtKB-EC"/>
</dbReference>
<dbReference type="InterPro" id="IPR012338">
    <property type="entry name" value="Beta-lactam/transpept-like"/>
</dbReference>
<dbReference type="GO" id="GO:0030288">
    <property type="term" value="C:outer membrane-bounded periplasmic space"/>
    <property type="evidence" value="ECO:0007669"/>
    <property type="project" value="TreeGrafter"/>
</dbReference>
<keyword evidence="14" id="KW-0472">Membrane</keyword>
<dbReference type="GO" id="GO:0071555">
    <property type="term" value="P:cell wall organization"/>
    <property type="evidence" value="ECO:0007669"/>
    <property type="project" value="UniProtKB-KW"/>
</dbReference>
<evidence type="ECO:0000259" key="16">
    <source>
        <dbReference type="Pfam" id="PF00912"/>
    </source>
</evidence>
<keyword evidence="4" id="KW-0645">Protease</keyword>
<evidence type="ECO:0000256" key="3">
    <source>
        <dbReference type="ARBA" id="ARBA00022645"/>
    </source>
</evidence>
<dbReference type="EC" id="3.4.-.-" evidence="17"/>
<sequence length="636" mass="68871">MSSNSVSHKHSGSEPLPFVQSVGKIAGTTMLGATMLASAAIAGGLVGLAISFRNLPDVRSLRGYVPSETTHIYDIKGKLLASVHDEANREVVPLNKISPQLKRAVLAIEDSNFYQHHGINPVGIVRASIVNFTEGKTVEGGSTLTMQLVKNLFLSPERALSRKAVEAVLAIRLEQIFNKDAILEMYLNQVYWGHNTYGVETAAQSYFDKSASQLNLAEAAMLAGIIQAPESFSPFINLELAKQQQGLVLNRMEQLRWITPEESQAARKQPIKLGTITSFQQSRAPYVTNSVVQELNKRFGREAVLKGGMRVQTTIDMRLQKIAEDSVRWGHETLLSSGVYADQMALVAVDPRTHYVKAIVGGVDQSKSQFNRATQALRQPGSAFKPFVYYTAFASGKYTPSSTINDSPVSYPDGDSIYSPKNYDGSFSGPMSIRQALALSRNIPAIRLGQEVEINKIVEVSRTLGIESPIEPVTSLPLGSVDLTPLEMASAYATFANNGWQSDTTMVVQVTDNSGHLLLDNTPKPKLVLDPWAAASLNDALQDVINNGTGVAAQIGRPAAGKTGTTSSERDIWFVGYVPQLATAIWAGNDDYGPLGHGATGGGFMAPIWRDFMSKALKGVPAQKFTPASKFDRPSP</sequence>
<proteinExistence type="inferred from homology"/>
<dbReference type="SUPFAM" id="SSF56601">
    <property type="entry name" value="beta-lactamase/transpeptidase-like"/>
    <property type="match status" value="1"/>
</dbReference>
<evidence type="ECO:0000256" key="10">
    <source>
        <dbReference type="ARBA" id="ARBA00023268"/>
    </source>
</evidence>
<dbReference type="AlphaFoldDB" id="A0A6J4VAD1"/>
<keyword evidence="10" id="KW-0511">Multifunctional enzyme</keyword>
<keyword evidence="14" id="KW-0812">Transmembrane</keyword>
<keyword evidence="3" id="KW-0121">Carboxypeptidase</keyword>
<feature type="transmembrane region" description="Helical" evidence="14">
    <location>
        <begin position="25"/>
        <end position="52"/>
    </location>
</feature>
<evidence type="ECO:0000256" key="11">
    <source>
        <dbReference type="ARBA" id="ARBA00023316"/>
    </source>
</evidence>
<keyword evidence="8" id="KW-0133">Cell shape</keyword>
<keyword evidence="9" id="KW-0573">Peptidoglycan synthesis</keyword>
<dbReference type="Pfam" id="PF00905">
    <property type="entry name" value="Transpeptidase"/>
    <property type="match status" value="1"/>
</dbReference>
<dbReference type="EMBL" id="CADCWO010000104">
    <property type="protein sequence ID" value="CAA9573548.1"/>
    <property type="molecule type" value="Genomic_DNA"/>
</dbReference>
<evidence type="ECO:0000256" key="13">
    <source>
        <dbReference type="ARBA" id="ARBA00049902"/>
    </source>
</evidence>
<dbReference type="GO" id="GO:0009252">
    <property type="term" value="P:peptidoglycan biosynthetic process"/>
    <property type="evidence" value="ECO:0007669"/>
    <property type="project" value="UniProtKB-KW"/>
</dbReference>
<evidence type="ECO:0000256" key="7">
    <source>
        <dbReference type="ARBA" id="ARBA00022801"/>
    </source>
</evidence>
<dbReference type="InterPro" id="IPR050396">
    <property type="entry name" value="Glycosyltr_51/Transpeptidase"/>
</dbReference>
<dbReference type="SUPFAM" id="SSF53955">
    <property type="entry name" value="Lysozyme-like"/>
    <property type="match status" value="1"/>
</dbReference>
<evidence type="ECO:0000313" key="17">
    <source>
        <dbReference type="EMBL" id="CAA9573548.1"/>
    </source>
</evidence>
<dbReference type="PANTHER" id="PTHR32282">
    <property type="entry name" value="BINDING PROTEIN TRANSPEPTIDASE, PUTATIVE-RELATED"/>
    <property type="match status" value="1"/>
</dbReference>